<dbReference type="RefSeq" id="WP_089833351.1">
    <property type="nucleotide sequence ID" value="NZ_BJWI01000038.1"/>
</dbReference>
<evidence type="ECO:0000313" key="9">
    <source>
        <dbReference type="EMBL" id="SFP64914.1"/>
    </source>
</evidence>
<evidence type="ECO:0000259" key="7">
    <source>
        <dbReference type="Pfam" id="PF09335"/>
    </source>
</evidence>
<dbReference type="GO" id="GO:0005886">
    <property type="term" value="C:plasma membrane"/>
    <property type="evidence" value="ECO:0007669"/>
    <property type="project" value="UniProtKB-SubCell"/>
</dbReference>
<dbReference type="PANTHER" id="PTHR12677">
    <property type="entry name" value="GOLGI APPARATUS MEMBRANE PROTEIN TVP38-RELATED"/>
    <property type="match status" value="1"/>
</dbReference>
<keyword evidence="11" id="KW-1185">Reference proteome</keyword>
<keyword evidence="2 6" id="KW-1003">Cell membrane</keyword>
<dbReference type="InterPro" id="IPR015414">
    <property type="entry name" value="TMEM64"/>
</dbReference>
<organism evidence="9 10">
    <name type="scientific">Halolactibacillus halophilus</name>
    <dbReference type="NCBI Taxonomy" id="306540"/>
    <lineage>
        <taxon>Bacteria</taxon>
        <taxon>Bacillati</taxon>
        <taxon>Bacillota</taxon>
        <taxon>Bacilli</taxon>
        <taxon>Bacillales</taxon>
        <taxon>Bacillaceae</taxon>
        <taxon>Halolactibacillus</taxon>
    </lineage>
</organism>
<sequence>MEQLEQWILTIKESHLLIASFLFILIHVVRPILFIPVILILMTGGVIFGFIHGTILSVIGLMLSSMIFYYLAEKMPWFTKRLIQMKHKLFGEQRHVTKQQIMLLRLVPFIHYHLLSFLIYEQATDLRQYNTLSLYTAIPMALIYTIIGQSVAQFSPKVMTILVLLILTISYLVRKDTRQKIKQLLTST</sequence>
<accession>A0A1I5S2F6</accession>
<dbReference type="OrthoDB" id="2451090at2"/>
<dbReference type="EMBL" id="BJWI01000038">
    <property type="protein sequence ID" value="GEM02456.1"/>
    <property type="molecule type" value="Genomic_DNA"/>
</dbReference>
<feature type="transmembrane region" description="Helical" evidence="6">
    <location>
        <begin position="132"/>
        <end position="152"/>
    </location>
</feature>
<dbReference type="Proteomes" id="UP000242243">
    <property type="component" value="Unassembled WGS sequence"/>
</dbReference>
<dbReference type="AlphaFoldDB" id="A0A1I5S2F6"/>
<comment type="caution">
    <text evidence="6">Lacks conserved residue(s) required for the propagation of feature annotation.</text>
</comment>
<evidence type="ECO:0000313" key="8">
    <source>
        <dbReference type="EMBL" id="GEM02456.1"/>
    </source>
</evidence>
<evidence type="ECO:0000256" key="6">
    <source>
        <dbReference type="RuleBase" id="RU366058"/>
    </source>
</evidence>
<dbReference type="EMBL" id="FOXC01000038">
    <property type="protein sequence ID" value="SFP64914.1"/>
    <property type="molecule type" value="Genomic_DNA"/>
</dbReference>
<evidence type="ECO:0000256" key="5">
    <source>
        <dbReference type="ARBA" id="ARBA00023136"/>
    </source>
</evidence>
<evidence type="ECO:0000256" key="1">
    <source>
        <dbReference type="ARBA" id="ARBA00004651"/>
    </source>
</evidence>
<evidence type="ECO:0000313" key="10">
    <source>
        <dbReference type="Proteomes" id="UP000242243"/>
    </source>
</evidence>
<keyword evidence="5 6" id="KW-0472">Membrane</keyword>
<proteinExistence type="inferred from homology"/>
<feature type="domain" description="VTT" evidence="7">
    <location>
        <begin position="36"/>
        <end position="149"/>
    </location>
</feature>
<evidence type="ECO:0000256" key="2">
    <source>
        <dbReference type="ARBA" id="ARBA00022475"/>
    </source>
</evidence>
<reference evidence="9 10" key="1">
    <citation type="submission" date="2016-10" db="EMBL/GenBank/DDBJ databases">
        <authorList>
            <person name="de Groot N.N."/>
        </authorList>
    </citation>
    <scope>NUCLEOTIDE SEQUENCE [LARGE SCALE GENOMIC DNA]</scope>
    <source>
        <strain evidence="9 10">DSM 17073</strain>
    </source>
</reference>
<comment type="similarity">
    <text evidence="6">Belongs to the TVP38/TMEM64 family.</text>
</comment>
<keyword evidence="4 6" id="KW-1133">Transmembrane helix</keyword>
<feature type="transmembrane region" description="Helical" evidence="6">
    <location>
        <begin position="16"/>
        <end position="41"/>
    </location>
</feature>
<evidence type="ECO:0000313" key="11">
    <source>
        <dbReference type="Proteomes" id="UP000321547"/>
    </source>
</evidence>
<dbReference type="Pfam" id="PF09335">
    <property type="entry name" value="VTT_dom"/>
    <property type="match status" value="1"/>
</dbReference>
<dbReference type="PANTHER" id="PTHR12677:SF49">
    <property type="entry name" value="TVP38_TMEM64 FAMILY MEMBRANE PROTEIN"/>
    <property type="match status" value="1"/>
</dbReference>
<protein>
    <recommendedName>
        <fullName evidence="6">TVP38/TMEM64 family membrane protein</fullName>
    </recommendedName>
</protein>
<evidence type="ECO:0000256" key="4">
    <source>
        <dbReference type="ARBA" id="ARBA00022989"/>
    </source>
</evidence>
<evidence type="ECO:0000256" key="3">
    <source>
        <dbReference type="ARBA" id="ARBA00022692"/>
    </source>
</evidence>
<feature type="transmembrane region" description="Helical" evidence="6">
    <location>
        <begin position="158"/>
        <end position="174"/>
    </location>
</feature>
<comment type="subcellular location">
    <subcellularLocation>
        <location evidence="1 6">Cell membrane</location>
        <topology evidence="1 6">Multi-pass membrane protein</topology>
    </subcellularLocation>
</comment>
<gene>
    <name evidence="8" type="ORF">HHA03_19880</name>
    <name evidence="9" type="ORF">SAMN05421839_13811</name>
</gene>
<keyword evidence="3 6" id="KW-0812">Transmembrane</keyword>
<name>A0A1I5S2F6_9BACI</name>
<reference evidence="8 11" key="2">
    <citation type="submission" date="2019-07" db="EMBL/GenBank/DDBJ databases">
        <title>Whole genome shotgun sequence of Halolactibacillus halophilus NBRC 100868.</title>
        <authorList>
            <person name="Hosoyama A."/>
            <person name="Uohara A."/>
            <person name="Ohji S."/>
            <person name="Ichikawa N."/>
        </authorList>
    </citation>
    <scope>NUCLEOTIDE SEQUENCE [LARGE SCALE GENOMIC DNA]</scope>
    <source>
        <strain evidence="8 11">NBRC 100868</strain>
    </source>
</reference>
<dbReference type="Proteomes" id="UP000321547">
    <property type="component" value="Unassembled WGS sequence"/>
</dbReference>
<dbReference type="STRING" id="306540.SAMN05421839_13811"/>
<feature type="transmembrane region" description="Helical" evidence="6">
    <location>
        <begin position="48"/>
        <end position="72"/>
    </location>
</feature>
<dbReference type="InterPro" id="IPR032816">
    <property type="entry name" value="VTT_dom"/>
</dbReference>